<dbReference type="EMBL" id="AEYP01008619">
    <property type="status" value="NOT_ANNOTATED_CDS"/>
    <property type="molecule type" value="Genomic_DNA"/>
</dbReference>
<dbReference type="GO" id="GO:0008284">
    <property type="term" value="P:positive regulation of cell population proliferation"/>
    <property type="evidence" value="ECO:0007669"/>
    <property type="project" value="InterPro"/>
</dbReference>
<keyword evidence="3" id="KW-0677">Repeat</keyword>
<dbReference type="Gene3D" id="3.80.10.10">
    <property type="entry name" value="Ribonuclease Inhibitor"/>
    <property type="match status" value="1"/>
</dbReference>
<dbReference type="InterPro" id="IPR032675">
    <property type="entry name" value="LRR_dom_sf"/>
</dbReference>
<dbReference type="GO" id="GO:0045596">
    <property type="term" value="P:negative regulation of cell differentiation"/>
    <property type="evidence" value="ECO:0007669"/>
    <property type="project" value="InterPro"/>
</dbReference>
<dbReference type="HOGENOM" id="CLU_039635_2_1_1"/>
<dbReference type="GO" id="GO:0043066">
    <property type="term" value="P:negative regulation of apoptotic process"/>
    <property type="evidence" value="ECO:0007669"/>
    <property type="project" value="InterPro"/>
</dbReference>
<dbReference type="PANTHER" id="PTHR14224:SF19">
    <property type="entry name" value="PRAME FAMILY MEMBER 11-RELATED"/>
    <property type="match status" value="1"/>
</dbReference>
<keyword evidence="2" id="KW-0433">Leucine-rich repeat</keyword>
<dbReference type="PANTHER" id="PTHR14224">
    <property type="entry name" value="SIMILAR TO PREFERENTIALLY EXPRESSED ANTIGEN IN MELANOMA-LIKE 3"/>
    <property type="match status" value="1"/>
</dbReference>
<dbReference type="PIRSF" id="PIRSF038286">
    <property type="entry name" value="PRAME"/>
    <property type="match status" value="1"/>
</dbReference>
<evidence type="ECO:0000256" key="1">
    <source>
        <dbReference type="ARBA" id="ARBA00009608"/>
    </source>
</evidence>
<evidence type="ECO:0000256" key="2">
    <source>
        <dbReference type="ARBA" id="ARBA00022614"/>
    </source>
</evidence>
<protein>
    <submittedName>
        <fullName evidence="4">Uncharacterized protein</fullName>
    </submittedName>
</protein>
<evidence type="ECO:0000256" key="3">
    <source>
        <dbReference type="ARBA" id="ARBA00022737"/>
    </source>
</evidence>
<evidence type="ECO:0000313" key="4">
    <source>
        <dbReference type="Ensembl" id="ENSMPUP00000016254.1"/>
    </source>
</evidence>
<accession>M3YY44</accession>
<dbReference type="AlphaFoldDB" id="M3YY44"/>
<dbReference type="STRING" id="9669.ENSMPUP00000016254"/>
<name>M3YY44_MUSPF</name>
<comment type="similarity">
    <text evidence="1">Belongs to the PRAME family.</text>
</comment>
<dbReference type="GO" id="GO:0005737">
    <property type="term" value="C:cytoplasm"/>
    <property type="evidence" value="ECO:0007669"/>
    <property type="project" value="TreeGrafter"/>
</dbReference>
<dbReference type="InterPro" id="IPR050694">
    <property type="entry name" value="LRRC14/PRAME"/>
</dbReference>
<dbReference type="OMA" id="KLDENCT"/>
<reference evidence="4" key="1">
    <citation type="submission" date="2024-06" db="UniProtKB">
        <authorList>
            <consortium name="Ensembl"/>
        </authorList>
    </citation>
    <scope>IDENTIFICATION</scope>
</reference>
<dbReference type="Ensembl" id="ENSMPUT00000016498.1">
    <property type="protein sequence ID" value="ENSMPUP00000016254.1"/>
    <property type="gene ID" value="ENSMPUG00000016357.1"/>
</dbReference>
<dbReference type="SUPFAM" id="SSF52047">
    <property type="entry name" value="RNI-like"/>
    <property type="match status" value="1"/>
</dbReference>
<dbReference type="GO" id="GO:0045892">
    <property type="term" value="P:negative regulation of DNA-templated transcription"/>
    <property type="evidence" value="ECO:0007669"/>
    <property type="project" value="InterPro"/>
</dbReference>
<sequence>MSAQPPPRLLEPVGKRLLKDKALAIVALEYPPSSWRLLLMVALAGSCNRTLTVTVCAWPSARLPLRALMQTPQQGTCPAVLSGLDVFLAQKDPPPPGQMETVGAGFTEYWPDFWSVWSGARAHGCPPMGPVTEDGQPLVPSVVFRDLCLGDRTQDECLTYVFRSSLHLCWKMLKTFTVSIQKIEKVLNMGQVDSILKLDENCTWRSSVLGMFLPYLGQASNVQRLRPSHVHVPPSKEEKQQVTRFISPFPWPRRLQKLSMECPSFLEGRLDQMLRCLKTPLDLHNEDLSITNRQLTESDLARLSQCPNISQRKDLDLSDISLICFSLVLLEKVAAPLQDLDLDLCGLTKAHLEAILPTLSRCHQLWTFSVCGNLLSMAIMGRLWGHTARLCHLHAVSPVPLDSDSPQGALHLGRSIQVQTELTETLRDVAPSTIWLNTSPPRYGGKMLYDSEPIICPCYMPA</sequence>
<organism evidence="4">
    <name type="scientific">Mustela putorius furo</name>
    <name type="common">European domestic ferret</name>
    <name type="synonym">Mustela furo</name>
    <dbReference type="NCBI Taxonomy" id="9669"/>
    <lineage>
        <taxon>Eukaryota</taxon>
        <taxon>Metazoa</taxon>
        <taxon>Chordata</taxon>
        <taxon>Craniata</taxon>
        <taxon>Vertebrata</taxon>
        <taxon>Euteleostomi</taxon>
        <taxon>Mammalia</taxon>
        <taxon>Eutheria</taxon>
        <taxon>Laurasiatheria</taxon>
        <taxon>Carnivora</taxon>
        <taxon>Caniformia</taxon>
        <taxon>Musteloidea</taxon>
        <taxon>Mustelidae</taxon>
        <taxon>Mustelinae</taxon>
        <taxon>Mustela</taxon>
    </lineage>
</organism>
<dbReference type="eggNOG" id="ENOG502QWSJ">
    <property type="taxonomic scope" value="Eukaryota"/>
</dbReference>
<dbReference type="InParanoid" id="M3YY44"/>
<dbReference type="GeneTree" id="ENSGT01030000234531"/>
<proteinExistence type="inferred from homology"/>
<dbReference type="InterPro" id="IPR026271">
    <property type="entry name" value="PRAME"/>
</dbReference>